<comment type="caution">
    <text evidence="2">The sequence shown here is derived from an EMBL/GenBank/DDBJ whole genome shotgun (WGS) entry which is preliminary data.</text>
</comment>
<feature type="compositionally biased region" description="Basic and acidic residues" evidence="1">
    <location>
        <begin position="1"/>
        <end position="21"/>
    </location>
</feature>
<accession>A0A9Q0W3C6</accession>
<sequence>MVEIRGKGWTKVEEPESERGGVEGFENLGGFVGSEGNGEGREVVLEAKERVGGVKEFLGSSMGLEEDLGGFADELTAGEWVATRVGGERLRRGYFG</sequence>
<evidence type="ECO:0000313" key="3">
    <source>
        <dbReference type="Proteomes" id="UP001151532"/>
    </source>
</evidence>
<evidence type="ECO:0000256" key="1">
    <source>
        <dbReference type="SAM" id="MobiDB-lite"/>
    </source>
</evidence>
<reference evidence="2" key="1">
    <citation type="submission" date="2022-11" db="EMBL/GenBank/DDBJ databases">
        <authorList>
            <person name="Hyden B.L."/>
            <person name="Feng K."/>
            <person name="Yates T."/>
            <person name="Jawdy S."/>
            <person name="Smart L.B."/>
            <person name="Muchero W."/>
        </authorList>
    </citation>
    <scope>NUCLEOTIDE SEQUENCE</scope>
    <source>
        <tissue evidence="2">Shoot tip</tissue>
    </source>
</reference>
<name>A0A9Q0W3C6_SALPP</name>
<feature type="region of interest" description="Disordered" evidence="1">
    <location>
        <begin position="1"/>
        <end position="34"/>
    </location>
</feature>
<gene>
    <name evidence="2" type="ORF">OIU79_024662</name>
</gene>
<dbReference type="EMBL" id="JAPFFK010000006">
    <property type="protein sequence ID" value="KAJ6759637.1"/>
    <property type="molecule type" value="Genomic_DNA"/>
</dbReference>
<organism evidence="2 3">
    <name type="scientific">Salix purpurea</name>
    <name type="common">Purple osier willow</name>
    <dbReference type="NCBI Taxonomy" id="77065"/>
    <lineage>
        <taxon>Eukaryota</taxon>
        <taxon>Viridiplantae</taxon>
        <taxon>Streptophyta</taxon>
        <taxon>Embryophyta</taxon>
        <taxon>Tracheophyta</taxon>
        <taxon>Spermatophyta</taxon>
        <taxon>Magnoliopsida</taxon>
        <taxon>eudicotyledons</taxon>
        <taxon>Gunneridae</taxon>
        <taxon>Pentapetalae</taxon>
        <taxon>rosids</taxon>
        <taxon>fabids</taxon>
        <taxon>Malpighiales</taxon>
        <taxon>Salicaceae</taxon>
        <taxon>Saliceae</taxon>
        <taxon>Salix</taxon>
    </lineage>
</organism>
<keyword evidence="3" id="KW-1185">Reference proteome</keyword>
<evidence type="ECO:0000313" key="2">
    <source>
        <dbReference type="EMBL" id="KAJ6759637.1"/>
    </source>
</evidence>
<protein>
    <submittedName>
        <fullName evidence="2">Uncharacterized protein</fullName>
    </submittedName>
</protein>
<reference evidence="2" key="2">
    <citation type="journal article" date="2023" name="Int. J. Mol. Sci.">
        <title>De Novo Assembly and Annotation of 11 Diverse Shrub Willow (Salix) Genomes Reveals Novel Gene Organization in Sex-Linked Regions.</title>
        <authorList>
            <person name="Hyden B."/>
            <person name="Feng K."/>
            <person name="Yates T.B."/>
            <person name="Jawdy S."/>
            <person name="Cereghino C."/>
            <person name="Smart L.B."/>
            <person name="Muchero W."/>
        </authorList>
    </citation>
    <scope>NUCLEOTIDE SEQUENCE</scope>
    <source>
        <tissue evidence="2">Shoot tip</tissue>
    </source>
</reference>
<dbReference type="Proteomes" id="UP001151532">
    <property type="component" value="Chromosome 15Z"/>
</dbReference>
<dbReference type="AlphaFoldDB" id="A0A9Q0W3C6"/>
<proteinExistence type="predicted"/>